<reference evidence="3" key="1">
    <citation type="submission" date="2023-01" db="EMBL/GenBank/DDBJ databases">
        <title>The growth and conidiation of Purpureocillium lavendulum are regulated by nitrogen source and histone H3K14 acetylation.</title>
        <authorList>
            <person name="Tang P."/>
            <person name="Han J."/>
            <person name="Zhang C."/>
            <person name="Tang P."/>
            <person name="Qi F."/>
            <person name="Zhang K."/>
            <person name="Liang L."/>
        </authorList>
    </citation>
    <scope>NUCLEOTIDE SEQUENCE</scope>
    <source>
        <strain evidence="3">YMF1.00683</strain>
    </source>
</reference>
<protein>
    <submittedName>
        <fullName evidence="3">Vta1 like domain-containing protein</fullName>
    </submittedName>
</protein>
<evidence type="ECO:0000313" key="4">
    <source>
        <dbReference type="Proteomes" id="UP001163105"/>
    </source>
</evidence>
<feature type="compositionally biased region" description="Low complexity" evidence="1">
    <location>
        <begin position="131"/>
        <end position="192"/>
    </location>
</feature>
<proteinExistence type="predicted"/>
<sequence length="309" mass="31915">MAPIPVSSRHERDSHLEAGLLSTADEEKAALIQEAVENRPPKDLDRPQKPCRRMSPSRKLAVAIIFGLFVGLGLTLARDTVGRHCREVAHAVYTSEGQALKVVRRENSAPELARRQEGGANTTSSGAGVDSQTSTTPTPPTTSSAPSSSSQPPTSSTPTSKSSETSISTPSSTPQISSSTPTPTPPSSSSTPYSLDLPGAQLFHCVHLLFFLQYVAKEESATPTPTTTQETVTTGSITTSSAVRKTLTTTLPDGGVTTLTSTSWVAVVPTGTPTGTSGNPDLQNAAPPSHGAASLVVAAGAMLAGLMMA</sequence>
<feature type="region of interest" description="Disordered" evidence="1">
    <location>
        <begin position="110"/>
        <end position="193"/>
    </location>
</feature>
<dbReference type="EMBL" id="JAQHRD010000008">
    <property type="protein sequence ID" value="KAJ6438357.1"/>
    <property type="molecule type" value="Genomic_DNA"/>
</dbReference>
<evidence type="ECO:0000256" key="2">
    <source>
        <dbReference type="SAM" id="Phobius"/>
    </source>
</evidence>
<keyword evidence="2" id="KW-0812">Transmembrane</keyword>
<feature type="transmembrane region" description="Helical" evidence="2">
    <location>
        <begin position="60"/>
        <end position="77"/>
    </location>
</feature>
<accession>A0AB34FHA2</accession>
<dbReference type="Proteomes" id="UP001163105">
    <property type="component" value="Unassembled WGS sequence"/>
</dbReference>
<organism evidence="3 4">
    <name type="scientific">Purpureocillium lavendulum</name>
    <dbReference type="NCBI Taxonomy" id="1247861"/>
    <lineage>
        <taxon>Eukaryota</taxon>
        <taxon>Fungi</taxon>
        <taxon>Dikarya</taxon>
        <taxon>Ascomycota</taxon>
        <taxon>Pezizomycotina</taxon>
        <taxon>Sordariomycetes</taxon>
        <taxon>Hypocreomycetidae</taxon>
        <taxon>Hypocreales</taxon>
        <taxon>Ophiocordycipitaceae</taxon>
        <taxon>Purpureocillium</taxon>
    </lineage>
</organism>
<keyword evidence="2" id="KW-1133">Transmembrane helix</keyword>
<comment type="caution">
    <text evidence="3">The sequence shown here is derived from an EMBL/GenBank/DDBJ whole genome shotgun (WGS) entry which is preliminary data.</text>
</comment>
<evidence type="ECO:0000313" key="3">
    <source>
        <dbReference type="EMBL" id="KAJ6438357.1"/>
    </source>
</evidence>
<gene>
    <name evidence="3" type="ORF">O9K51_08949</name>
</gene>
<dbReference type="AlphaFoldDB" id="A0AB34FHA2"/>
<keyword evidence="2" id="KW-0472">Membrane</keyword>
<name>A0AB34FHA2_9HYPO</name>
<keyword evidence="4" id="KW-1185">Reference proteome</keyword>
<evidence type="ECO:0000256" key="1">
    <source>
        <dbReference type="SAM" id="MobiDB-lite"/>
    </source>
</evidence>